<feature type="region of interest" description="Disordered" evidence="1">
    <location>
        <begin position="261"/>
        <end position="289"/>
    </location>
</feature>
<evidence type="ECO:0000313" key="5">
    <source>
        <dbReference type="Proteomes" id="UP001500902"/>
    </source>
</evidence>
<proteinExistence type="predicted"/>
<dbReference type="InterPro" id="IPR017517">
    <property type="entry name" value="Maleyloyr_isom"/>
</dbReference>
<evidence type="ECO:0000256" key="1">
    <source>
        <dbReference type="SAM" id="MobiDB-lite"/>
    </source>
</evidence>
<keyword evidence="4" id="KW-0413">Isomerase</keyword>
<evidence type="ECO:0000313" key="4">
    <source>
        <dbReference type="EMBL" id="GAA3650539.1"/>
    </source>
</evidence>
<gene>
    <name evidence="4" type="ORF">GCM10022224_011650</name>
</gene>
<organism evidence="4 5">
    <name type="scientific">Nonomuraea antimicrobica</name>
    <dbReference type="NCBI Taxonomy" id="561173"/>
    <lineage>
        <taxon>Bacteria</taxon>
        <taxon>Bacillati</taxon>
        <taxon>Actinomycetota</taxon>
        <taxon>Actinomycetes</taxon>
        <taxon>Streptosporangiales</taxon>
        <taxon>Streptosporangiaceae</taxon>
        <taxon>Nonomuraea</taxon>
    </lineage>
</organism>
<dbReference type="InterPro" id="IPR024344">
    <property type="entry name" value="MDMPI_metal-binding"/>
</dbReference>
<evidence type="ECO:0000259" key="2">
    <source>
        <dbReference type="Pfam" id="PF07398"/>
    </source>
</evidence>
<dbReference type="Gene3D" id="1.20.120.450">
    <property type="entry name" value="dinb family like domain"/>
    <property type="match status" value="1"/>
</dbReference>
<feature type="domain" description="Mycothiol-dependent maleylpyruvate isomerase metal-binding" evidence="3">
    <location>
        <begin position="13"/>
        <end position="148"/>
    </location>
</feature>
<dbReference type="NCBIfam" id="TIGR03083">
    <property type="entry name" value="maleylpyruvate isomerase family mycothiol-dependent enzyme"/>
    <property type="match status" value="1"/>
</dbReference>
<keyword evidence="5" id="KW-1185">Reference proteome</keyword>
<dbReference type="Gene3D" id="3.30.1050.20">
    <property type="match status" value="1"/>
</dbReference>
<dbReference type="Pfam" id="PF11716">
    <property type="entry name" value="MDMPI_N"/>
    <property type="match status" value="1"/>
</dbReference>
<dbReference type="Pfam" id="PF07398">
    <property type="entry name" value="MDMPI_C"/>
    <property type="match status" value="1"/>
</dbReference>
<dbReference type="InterPro" id="IPR034660">
    <property type="entry name" value="DinB/YfiT-like"/>
</dbReference>
<sequence>MTVLSALQAELVTATNRLLATAASLSADDLAAPSLLPGWTRRHVLAHVAGNAGSLSNLLIWARTGVRTPQYASLDARTAEIEAAAALPADRLLTGLHDGADRLAAAVRDLPAAAWSAPVEGMRPPPHPAWYVLVRRLREIGFHHVDLAAGYAPADWPDPFVRRELHDCLATWPHGHGPVSRLHFLPEPDAATFPRTAPGGNSVSFAGSGRDREVVARWTGLGDGPILRGTSRDMLAWLTGRSGGEGVSLLPVGQPFIPGPEGGRLPEPPPWLTMPAPADLPATPPEDYP</sequence>
<comment type="caution">
    <text evidence="4">The sequence shown here is derived from an EMBL/GenBank/DDBJ whole genome shotgun (WGS) entry which is preliminary data.</text>
</comment>
<dbReference type="GO" id="GO:0016853">
    <property type="term" value="F:isomerase activity"/>
    <property type="evidence" value="ECO:0007669"/>
    <property type="project" value="UniProtKB-KW"/>
</dbReference>
<protein>
    <submittedName>
        <fullName evidence="4">Maleylpyruvate isomerase family mycothiol-dependent enzyme</fullName>
    </submittedName>
</protein>
<name>A0ABP7B7K7_9ACTN</name>
<dbReference type="Proteomes" id="UP001500902">
    <property type="component" value="Unassembled WGS sequence"/>
</dbReference>
<reference evidence="5" key="1">
    <citation type="journal article" date="2019" name="Int. J. Syst. Evol. Microbiol.">
        <title>The Global Catalogue of Microorganisms (GCM) 10K type strain sequencing project: providing services to taxonomists for standard genome sequencing and annotation.</title>
        <authorList>
            <consortium name="The Broad Institute Genomics Platform"/>
            <consortium name="The Broad Institute Genome Sequencing Center for Infectious Disease"/>
            <person name="Wu L."/>
            <person name="Ma J."/>
        </authorList>
    </citation>
    <scope>NUCLEOTIDE SEQUENCE [LARGE SCALE GENOMIC DNA]</scope>
    <source>
        <strain evidence="5">JCM 16904</strain>
    </source>
</reference>
<feature type="domain" description="MDMPI C-terminal" evidence="2">
    <location>
        <begin position="155"/>
        <end position="246"/>
    </location>
</feature>
<accession>A0ABP7B7K7</accession>
<dbReference type="InterPro" id="IPR010872">
    <property type="entry name" value="MDMPI_C-term_domain"/>
</dbReference>
<dbReference type="SUPFAM" id="SSF109854">
    <property type="entry name" value="DinB/YfiT-like putative metalloenzymes"/>
    <property type="match status" value="1"/>
</dbReference>
<evidence type="ECO:0000259" key="3">
    <source>
        <dbReference type="Pfam" id="PF11716"/>
    </source>
</evidence>
<dbReference type="EMBL" id="BAAAZP010000017">
    <property type="protein sequence ID" value="GAA3650539.1"/>
    <property type="molecule type" value="Genomic_DNA"/>
</dbReference>
<dbReference type="RefSeq" id="WP_344873731.1">
    <property type="nucleotide sequence ID" value="NZ_BAAAZP010000017.1"/>
</dbReference>